<dbReference type="InterPro" id="IPR006442">
    <property type="entry name" value="Antitoxin_Phd/YefM"/>
</dbReference>
<comment type="similarity">
    <text evidence="1">Belongs to the phD/YefM antitoxin family.</text>
</comment>
<reference evidence="2" key="2">
    <citation type="journal article" date="2012" name="PLoS ONE">
        <title>A Deeply Branching Thermophilic Bacterium with an Ancient Acetyl-CoA Pathway Dominates a Subsurface Ecosystem.</title>
        <authorList>
            <person name="Takami H."/>
            <person name="Noguchi H."/>
            <person name="Takaki Y."/>
            <person name="Uchiyama I."/>
            <person name="Toyoda A."/>
            <person name="Nishi S."/>
            <person name="Chee G.-J."/>
            <person name="Arai W."/>
            <person name="Nunoura T."/>
            <person name="Itoh T."/>
            <person name="Hattori M."/>
            <person name="Takai K."/>
        </authorList>
    </citation>
    <scope>NUCLEOTIDE SEQUENCE</scope>
</reference>
<organism evidence="2">
    <name type="scientific">uncultured prokaryote</name>
    <dbReference type="NCBI Taxonomy" id="198431"/>
    <lineage>
        <taxon>unclassified sequences</taxon>
        <taxon>environmental samples</taxon>
    </lineage>
</organism>
<evidence type="ECO:0008006" key="3">
    <source>
        <dbReference type="Google" id="ProtNLM"/>
    </source>
</evidence>
<evidence type="ECO:0000256" key="1">
    <source>
        <dbReference type="ARBA" id="ARBA00009981"/>
    </source>
</evidence>
<dbReference type="Gene3D" id="3.40.1620.10">
    <property type="entry name" value="YefM-like domain"/>
    <property type="match status" value="1"/>
</dbReference>
<reference evidence="2" key="1">
    <citation type="journal article" date="2005" name="Environ. Microbiol.">
        <title>Genetic and functional properties of uncultivated thermophilic crenarchaeotes from a subsurface gold mine as revealed by analysis of genome fragments.</title>
        <authorList>
            <person name="Nunoura T."/>
            <person name="Hirayama H."/>
            <person name="Takami H."/>
            <person name="Oida H."/>
            <person name="Nishi S."/>
            <person name="Shimamura S."/>
            <person name="Suzuki Y."/>
            <person name="Inagaki F."/>
            <person name="Takai K."/>
            <person name="Nealson K.H."/>
            <person name="Horikoshi K."/>
        </authorList>
    </citation>
    <scope>NUCLEOTIDE SEQUENCE</scope>
</reference>
<dbReference type="AlphaFoldDB" id="H5SKD4"/>
<proteinExistence type="inferred from homology"/>
<dbReference type="SUPFAM" id="SSF143120">
    <property type="entry name" value="YefM-like"/>
    <property type="match status" value="1"/>
</dbReference>
<dbReference type="Pfam" id="PF02604">
    <property type="entry name" value="PhdYeFM_antitox"/>
    <property type="match status" value="1"/>
</dbReference>
<dbReference type="EMBL" id="AP011753">
    <property type="protein sequence ID" value="BAL56620.1"/>
    <property type="molecule type" value="Genomic_DNA"/>
</dbReference>
<dbReference type="NCBIfam" id="TIGR01552">
    <property type="entry name" value="phd_fam"/>
    <property type="match status" value="1"/>
</dbReference>
<evidence type="ECO:0000313" key="2">
    <source>
        <dbReference type="EMBL" id="BAL56620.1"/>
    </source>
</evidence>
<sequence>MAIIGVRELREQATRILQRVREEKAEYIITYQGRPIAILLPVDTAQVEAAMVEAGRRAVSGGWAAYARLAEEIRRAWPPDRPSQTVLDEVRR</sequence>
<name>H5SKD4_9ZZZZ</name>
<gene>
    <name evidence="2" type="ORF">HGMM_F41E03C31</name>
</gene>
<dbReference type="InterPro" id="IPR036165">
    <property type="entry name" value="YefM-like_sf"/>
</dbReference>
<accession>H5SKD4</accession>
<protein>
    <recommendedName>
        <fullName evidence="3">Prevent-host-death family protein</fullName>
    </recommendedName>
</protein>